<name>A0A9N7VC81_PLEPL</name>
<evidence type="ECO:0000313" key="1">
    <source>
        <dbReference type="EMBL" id="CAB1446952.1"/>
    </source>
</evidence>
<comment type="caution">
    <text evidence="1">The sequence shown here is derived from an EMBL/GenBank/DDBJ whole genome shotgun (WGS) entry which is preliminary data.</text>
</comment>
<dbReference type="EMBL" id="CADEAL010003931">
    <property type="protein sequence ID" value="CAB1446952.1"/>
    <property type="molecule type" value="Genomic_DNA"/>
</dbReference>
<protein>
    <submittedName>
        <fullName evidence="1">Uncharacterized protein</fullName>
    </submittedName>
</protein>
<keyword evidence="2" id="KW-1185">Reference proteome</keyword>
<dbReference type="AlphaFoldDB" id="A0A9N7VC81"/>
<organism evidence="1 2">
    <name type="scientific">Pleuronectes platessa</name>
    <name type="common">European plaice</name>
    <dbReference type="NCBI Taxonomy" id="8262"/>
    <lineage>
        <taxon>Eukaryota</taxon>
        <taxon>Metazoa</taxon>
        <taxon>Chordata</taxon>
        <taxon>Craniata</taxon>
        <taxon>Vertebrata</taxon>
        <taxon>Euteleostomi</taxon>
        <taxon>Actinopterygii</taxon>
        <taxon>Neopterygii</taxon>
        <taxon>Teleostei</taxon>
        <taxon>Neoteleostei</taxon>
        <taxon>Acanthomorphata</taxon>
        <taxon>Carangaria</taxon>
        <taxon>Pleuronectiformes</taxon>
        <taxon>Pleuronectoidei</taxon>
        <taxon>Pleuronectidae</taxon>
        <taxon>Pleuronectes</taxon>
    </lineage>
</organism>
<reference evidence="1" key="1">
    <citation type="submission" date="2020-03" db="EMBL/GenBank/DDBJ databases">
        <authorList>
            <person name="Weist P."/>
        </authorList>
    </citation>
    <scope>NUCLEOTIDE SEQUENCE</scope>
</reference>
<proteinExistence type="predicted"/>
<accession>A0A9N7VC81</accession>
<sequence>MRSAPRHLSHTSACLHTSFLHSVSAQQGVLPAAIPPPHSTAAAAPGPALCSREGVTLVLNNSPDTGVQSHFLATLLELDAANTYTPSFYPECPLKASGTRNTSHTLFFR</sequence>
<gene>
    <name evidence="1" type="ORF">PLEPLA_LOCUS34661</name>
</gene>
<dbReference type="Proteomes" id="UP001153269">
    <property type="component" value="Unassembled WGS sequence"/>
</dbReference>
<evidence type="ECO:0000313" key="2">
    <source>
        <dbReference type="Proteomes" id="UP001153269"/>
    </source>
</evidence>